<name>A0ABD3IFS5_9MARC</name>
<proteinExistence type="predicted"/>
<comment type="caution">
    <text evidence="2">The sequence shown here is derived from an EMBL/GenBank/DDBJ whole genome shotgun (WGS) entry which is preliminary data.</text>
</comment>
<protein>
    <submittedName>
        <fullName evidence="2">Uncharacterized protein</fullName>
    </submittedName>
</protein>
<evidence type="ECO:0000313" key="2">
    <source>
        <dbReference type="EMBL" id="KAL3702166.1"/>
    </source>
</evidence>
<sequence length="180" mass="20043">MGKWIPELTRLGYDEKLPVPINKAIQVTMAAIPSKAVHSLVQQLDTAAVLANKEIDDTNTDGDGYAALLLESLGIDNWITVLYTFKTLGEEATLNQIRQLHEDLPTLLETDMEEEARGGELAIMIDPKFAEEEAKTCGPVKSQLSTYSFRAERTGKRKSTSTFEEPSDTTIRSLEQQIDR</sequence>
<keyword evidence="3" id="KW-1185">Reference proteome</keyword>
<dbReference type="EMBL" id="JBJQOH010000001">
    <property type="protein sequence ID" value="KAL3702166.1"/>
    <property type="molecule type" value="Genomic_DNA"/>
</dbReference>
<feature type="region of interest" description="Disordered" evidence="1">
    <location>
        <begin position="151"/>
        <end position="180"/>
    </location>
</feature>
<feature type="compositionally biased region" description="Polar residues" evidence="1">
    <location>
        <begin position="160"/>
        <end position="180"/>
    </location>
</feature>
<evidence type="ECO:0000313" key="3">
    <source>
        <dbReference type="Proteomes" id="UP001633002"/>
    </source>
</evidence>
<accession>A0ABD3IFS5</accession>
<dbReference type="AlphaFoldDB" id="A0ABD3IFS5"/>
<gene>
    <name evidence="2" type="ORF">R1sor_020188</name>
</gene>
<dbReference type="Proteomes" id="UP001633002">
    <property type="component" value="Unassembled WGS sequence"/>
</dbReference>
<organism evidence="2 3">
    <name type="scientific">Riccia sorocarpa</name>
    <dbReference type="NCBI Taxonomy" id="122646"/>
    <lineage>
        <taxon>Eukaryota</taxon>
        <taxon>Viridiplantae</taxon>
        <taxon>Streptophyta</taxon>
        <taxon>Embryophyta</taxon>
        <taxon>Marchantiophyta</taxon>
        <taxon>Marchantiopsida</taxon>
        <taxon>Marchantiidae</taxon>
        <taxon>Marchantiales</taxon>
        <taxon>Ricciaceae</taxon>
        <taxon>Riccia</taxon>
    </lineage>
</organism>
<reference evidence="2 3" key="1">
    <citation type="submission" date="2024-09" db="EMBL/GenBank/DDBJ databases">
        <title>Chromosome-scale assembly of Riccia sorocarpa.</title>
        <authorList>
            <person name="Paukszto L."/>
        </authorList>
    </citation>
    <scope>NUCLEOTIDE SEQUENCE [LARGE SCALE GENOMIC DNA]</scope>
    <source>
        <strain evidence="2">LP-2024</strain>
        <tissue evidence="2">Aerial parts of the thallus</tissue>
    </source>
</reference>
<evidence type="ECO:0000256" key="1">
    <source>
        <dbReference type="SAM" id="MobiDB-lite"/>
    </source>
</evidence>